<sequence>MLSTSKLIALATSLFCFVGSTTAIGPAAVNLRTAGNFAVLAETGISTVPPSSITGNIGVSPIAAIGLTGFSQTLDSSGTFSTSLQVVGKLFAASYISPTPSQLTTAISDMRTAFTDASGRVSPGFINLASGNISGLVLAPGLYKWSSGVNALTGFTIKGASTDTWIFQISGTLGLANGVRATLLGGALASNIVWVVSGAVTLQPASHLEGVVLGQTAATLQTGTSVNGRILVQTGAVLQVATIVG</sequence>
<gene>
    <name evidence="4" type="ORF">GALMADRAFT_159231</name>
</gene>
<dbReference type="EMBL" id="KL142391">
    <property type="protein sequence ID" value="KDR71837.1"/>
    <property type="molecule type" value="Genomic_DNA"/>
</dbReference>
<organism evidence="4 5">
    <name type="scientific">Galerina marginata (strain CBS 339.88)</name>
    <dbReference type="NCBI Taxonomy" id="685588"/>
    <lineage>
        <taxon>Eukaryota</taxon>
        <taxon>Fungi</taxon>
        <taxon>Dikarya</taxon>
        <taxon>Basidiomycota</taxon>
        <taxon>Agaricomycotina</taxon>
        <taxon>Agaricomycetes</taxon>
        <taxon>Agaricomycetidae</taxon>
        <taxon>Agaricales</taxon>
        <taxon>Agaricineae</taxon>
        <taxon>Strophariaceae</taxon>
        <taxon>Galerina</taxon>
    </lineage>
</organism>
<keyword evidence="2 3" id="KW-0732">Signal</keyword>
<dbReference type="Proteomes" id="UP000027222">
    <property type="component" value="Unassembled WGS sequence"/>
</dbReference>
<evidence type="ECO:0000313" key="4">
    <source>
        <dbReference type="EMBL" id="KDR71837.1"/>
    </source>
</evidence>
<dbReference type="STRING" id="685588.A0A067SP69"/>
<reference evidence="5" key="1">
    <citation type="journal article" date="2014" name="Proc. Natl. Acad. Sci. U.S.A.">
        <title>Extensive sampling of basidiomycete genomes demonstrates inadequacy of the white-rot/brown-rot paradigm for wood decay fungi.</title>
        <authorList>
            <person name="Riley R."/>
            <person name="Salamov A.A."/>
            <person name="Brown D.W."/>
            <person name="Nagy L.G."/>
            <person name="Floudas D."/>
            <person name="Held B.W."/>
            <person name="Levasseur A."/>
            <person name="Lombard V."/>
            <person name="Morin E."/>
            <person name="Otillar R."/>
            <person name="Lindquist E.A."/>
            <person name="Sun H."/>
            <person name="LaButti K.M."/>
            <person name="Schmutz J."/>
            <person name="Jabbour D."/>
            <person name="Luo H."/>
            <person name="Baker S.E."/>
            <person name="Pisabarro A.G."/>
            <person name="Walton J.D."/>
            <person name="Blanchette R.A."/>
            <person name="Henrissat B."/>
            <person name="Martin F."/>
            <person name="Cullen D."/>
            <person name="Hibbett D.S."/>
            <person name="Grigoriev I.V."/>
        </authorList>
    </citation>
    <scope>NUCLEOTIDE SEQUENCE [LARGE SCALE GENOMIC DNA]</scope>
    <source>
        <strain evidence="5">CBS 339.88</strain>
    </source>
</reference>
<evidence type="ECO:0008006" key="6">
    <source>
        <dbReference type="Google" id="ProtNLM"/>
    </source>
</evidence>
<feature type="signal peptide" evidence="3">
    <location>
        <begin position="1"/>
        <end position="23"/>
    </location>
</feature>
<feature type="chain" id="PRO_5001645999" description="Antifreeze protein" evidence="3">
    <location>
        <begin position="24"/>
        <end position="245"/>
    </location>
</feature>
<dbReference type="Pfam" id="PF11999">
    <property type="entry name" value="Ice_binding"/>
    <property type="match status" value="1"/>
</dbReference>
<protein>
    <recommendedName>
        <fullName evidence="6">Antifreeze protein</fullName>
    </recommendedName>
</protein>
<dbReference type="AlphaFoldDB" id="A0A067SP69"/>
<accession>A0A067SP69</accession>
<name>A0A067SP69_GALM3</name>
<evidence type="ECO:0000313" key="5">
    <source>
        <dbReference type="Proteomes" id="UP000027222"/>
    </source>
</evidence>
<comment type="similarity">
    <text evidence="1">Belongs to the ice-binding protein family.</text>
</comment>
<proteinExistence type="inferred from homology"/>
<dbReference type="InterPro" id="IPR021884">
    <property type="entry name" value="Ice-bd_prot"/>
</dbReference>
<dbReference type="OrthoDB" id="10264374at2759"/>
<evidence type="ECO:0000256" key="2">
    <source>
        <dbReference type="ARBA" id="ARBA00022729"/>
    </source>
</evidence>
<keyword evidence="5" id="KW-1185">Reference proteome</keyword>
<evidence type="ECO:0000256" key="3">
    <source>
        <dbReference type="SAM" id="SignalP"/>
    </source>
</evidence>
<dbReference type="HOGENOM" id="CLU_050049_0_0_1"/>
<evidence type="ECO:0000256" key="1">
    <source>
        <dbReference type="ARBA" id="ARBA00005445"/>
    </source>
</evidence>